<evidence type="ECO:0000313" key="1">
    <source>
        <dbReference type="EMBL" id="QHT83024.1"/>
    </source>
</evidence>
<protein>
    <submittedName>
        <fullName evidence="1">Uncharacterized protein</fullName>
    </submittedName>
</protein>
<dbReference type="EMBL" id="MN740005">
    <property type="protein sequence ID" value="QHT83024.1"/>
    <property type="molecule type" value="Genomic_DNA"/>
</dbReference>
<proteinExistence type="predicted"/>
<dbReference type="AlphaFoldDB" id="A0A6C0HRG1"/>
<reference evidence="1" key="1">
    <citation type="journal article" date="2020" name="Nature">
        <title>Giant virus diversity and host interactions through global metagenomics.</title>
        <authorList>
            <person name="Schulz F."/>
            <person name="Roux S."/>
            <person name="Paez-Espino D."/>
            <person name="Jungbluth S."/>
            <person name="Walsh D.A."/>
            <person name="Denef V.J."/>
            <person name="McMahon K.D."/>
            <person name="Konstantinidis K.T."/>
            <person name="Eloe-Fadrosh E.A."/>
            <person name="Kyrpides N.C."/>
            <person name="Woyke T."/>
        </authorList>
    </citation>
    <scope>NUCLEOTIDE SEQUENCE</scope>
    <source>
        <strain evidence="1">GVMAG-M-3300023184-165</strain>
    </source>
</reference>
<accession>A0A6C0HRG1</accession>
<name>A0A6C0HRG1_9ZZZZ</name>
<organism evidence="1">
    <name type="scientific">viral metagenome</name>
    <dbReference type="NCBI Taxonomy" id="1070528"/>
    <lineage>
        <taxon>unclassified sequences</taxon>
        <taxon>metagenomes</taxon>
        <taxon>organismal metagenomes</taxon>
    </lineage>
</organism>
<sequence length="36" mass="4468">MSTYDEKPHTKNQKNFGLSYDKKKLKDFLEYFFYVN</sequence>